<dbReference type="Gene3D" id="1.10.10.10">
    <property type="entry name" value="Winged helix-like DNA-binding domain superfamily/Winged helix DNA-binding domain"/>
    <property type="match status" value="1"/>
</dbReference>
<dbReference type="RefSeq" id="WP_146621588.1">
    <property type="nucleotide sequence ID" value="NZ_BJCC01000008.1"/>
</dbReference>
<evidence type="ECO:0000313" key="8">
    <source>
        <dbReference type="Proteomes" id="UP000290567"/>
    </source>
</evidence>
<dbReference type="InterPro" id="IPR036388">
    <property type="entry name" value="WH-like_DNA-bd_sf"/>
</dbReference>
<evidence type="ECO:0000256" key="3">
    <source>
        <dbReference type="ARBA" id="ARBA00023125"/>
    </source>
</evidence>
<name>A0A4P5P5K0_9ENTE</name>
<accession>A0A4P5P5K0</accession>
<dbReference type="InterPro" id="IPR051054">
    <property type="entry name" value="SorC_transcr_regulators"/>
</dbReference>
<dbReference type="GO" id="GO:0003677">
    <property type="term" value="F:DNA binding"/>
    <property type="evidence" value="ECO:0007669"/>
    <property type="project" value="UniProtKB-KW"/>
</dbReference>
<gene>
    <name evidence="7" type="ORF">NRIC_10060</name>
</gene>
<evidence type="ECO:0000256" key="1">
    <source>
        <dbReference type="ARBA" id="ARBA00010466"/>
    </source>
</evidence>
<keyword evidence="4" id="KW-0804">Transcription</keyword>
<keyword evidence="3 7" id="KW-0238">DNA-binding</keyword>
<dbReference type="PANTHER" id="PTHR34294">
    <property type="entry name" value="TRANSCRIPTIONAL REGULATOR-RELATED"/>
    <property type="match status" value="1"/>
</dbReference>
<protein>
    <submittedName>
        <fullName evidence="7">DNA-binding transcriptional regulator</fullName>
    </submittedName>
</protein>
<evidence type="ECO:0000256" key="4">
    <source>
        <dbReference type="ARBA" id="ARBA00023163"/>
    </source>
</evidence>
<evidence type="ECO:0000259" key="6">
    <source>
        <dbReference type="Pfam" id="PF04545"/>
    </source>
</evidence>
<feature type="domain" description="RNA polymerase sigma-70 region 4" evidence="6">
    <location>
        <begin position="14"/>
        <end position="43"/>
    </location>
</feature>
<evidence type="ECO:0000313" key="7">
    <source>
        <dbReference type="EMBL" id="GCF93115.1"/>
    </source>
</evidence>
<comment type="similarity">
    <text evidence="1">Belongs to the SorC transcriptional regulatory family.</text>
</comment>
<dbReference type="PANTHER" id="PTHR34294:SF1">
    <property type="entry name" value="TRANSCRIPTIONAL REGULATOR LSRR"/>
    <property type="match status" value="1"/>
</dbReference>
<evidence type="ECO:0000259" key="5">
    <source>
        <dbReference type="Pfam" id="PF04198"/>
    </source>
</evidence>
<evidence type="ECO:0000256" key="2">
    <source>
        <dbReference type="ARBA" id="ARBA00023015"/>
    </source>
</evidence>
<dbReference type="OrthoDB" id="58802at2"/>
<dbReference type="GO" id="GO:0003700">
    <property type="term" value="F:DNA-binding transcription factor activity"/>
    <property type="evidence" value="ECO:0007669"/>
    <property type="project" value="InterPro"/>
</dbReference>
<proteinExistence type="inferred from homology"/>
<dbReference type="Pfam" id="PF04545">
    <property type="entry name" value="Sigma70_r4"/>
    <property type="match status" value="1"/>
</dbReference>
<sequence length="310" mass="34523">MDNEKRLLIEVSDYYYHEGKTQQQIANELGLSRMKISRLLQKAKDKGIVKISIDYGGVYLEVEKQLKRNYSLDKVIVVPNIENNLKRELANAAAFYLNNTLHKEDLVAVGWGTTIHEIIQYCEGDFKKQISFSPIIGGHGKSQLNLHATTICSDLAAALNGEAYSLLAPAFVNSKKDKTALMKDTFINEVISRTKQANKALFSLGSPSFDRSTIHKAGYFSEDELKRIKASGTVCDLVSIAFLNEKGETILEEITDRSIGIDWKDLKSIPEKVCVVGGFEKHKTTKIAIEAGFVDVLITDIDTAEFLLQG</sequence>
<dbReference type="GO" id="GO:0030246">
    <property type="term" value="F:carbohydrate binding"/>
    <property type="evidence" value="ECO:0007669"/>
    <property type="project" value="InterPro"/>
</dbReference>
<dbReference type="InterPro" id="IPR036390">
    <property type="entry name" value="WH_DNA-bd_sf"/>
</dbReference>
<keyword evidence="2" id="KW-0805">Transcription regulation</keyword>
<dbReference type="Proteomes" id="UP000290567">
    <property type="component" value="Unassembled WGS sequence"/>
</dbReference>
<dbReference type="SUPFAM" id="SSF46785">
    <property type="entry name" value="Winged helix' DNA-binding domain"/>
    <property type="match status" value="1"/>
</dbReference>
<feature type="domain" description="Sugar-binding" evidence="5">
    <location>
        <begin position="60"/>
        <end position="308"/>
    </location>
</feature>
<dbReference type="InterPro" id="IPR037171">
    <property type="entry name" value="NagB/RpiA_transferase-like"/>
</dbReference>
<dbReference type="EMBL" id="BJCC01000008">
    <property type="protein sequence ID" value="GCF93115.1"/>
    <property type="molecule type" value="Genomic_DNA"/>
</dbReference>
<dbReference type="SUPFAM" id="SSF100950">
    <property type="entry name" value="NagB/RpiA/CoA transferase-like"/>
    <property type="match status" value="1"/>
</dbReference>
<dbReference type="Pfam" id="PF04198">
    <property type="entry name" value="Sugar-bind"/>
    <property type="match status" value="1"/>
</dbReference>
<keyword evidence="8" id="KW-1185">Reference proteome</keyword>
<dbReference type="InterPro" id="IPR007324">
    <property type="entry name" value="Sugar-bd_dom_put"/>
</dbReference>
<comment type="caution">
    <text evidence="7">The sequence shown here is derived from an EMBL/GenBank/DDBJ whole genome shotgun (WGS) entry which is preliminary data.</text>
</comment>
<dbReference type="InterPro" id="IPR007630">
    <property type="entry name" value="RNA_pol_sigma70_r4"/>
</dbReference>
<reference evidence="8" key="1">
    <citation type="submission" date="2019-02" db="EMBL/GenBank/DDBJ databases">
        <title>Draft genome sequence of Enterococcus sp. Gos25-1.</title>
        <authorList>
            <person name="Tanaka N."/>
            <person name="Shiwa Y."/>
            <person name="Fujita N."/>
        </authorList>
    </citation>
    <scope>NUCLEOTIDE SEQUENCE [LARGE SCALE GENOMIC DNA]</scope>
    <source>
        <strain evidence="8">Gos25-1</strain>
    </source>
</reference>
<organism evidence="7 8">
    <name type="scientific">Enterococcus florum</name>
    <dbReference type="NCBI Taxonomy" id="2480627"/>
    <lineage>
        <taxon>Bacteria</taxon>
        <taxon>Bacillati</taxon>
        <taxon>Bacillota</taxon>
        <taxon>Bacilli</taxon>
        <taxon>Lactobacillales</taxon>
        <taxon>Enterococcaceae</taxon>
        <taxon>Enterococcus</taxon>
    </lineage>
</organism>
<dbReference type="Gene3D" id="3.40.50.1360">
    <property type="match status" value="1"/>
</dbReference>
<dbReference type="AlphaFoldDB" id="A0A4P5P5K0"/>
<dbReference type="GO" id="GO:0006352">
    <property type="term" value="P:DNA-templated transcription initiation"/>
    <property type="evidence" value="ECO:0007669"/>
    <property type="project" value="InterPro"/>
</dbReference>